<feature type="domain" description="Peptidase M13 C-terminal" evidence="1">
    <location>
        <begin position="453"/>
        <end position="534"/>
    </location>
</feature>
<dbReference type="InterPro" id="IPR024079">
    <property type="entry name" value="MetalloPept_cat_dom_sf"/>
</dbReference>
<evidence type="ECO:0000313" key="3">
    <source>
        <dbReference type="Proteomes" id="UP001321473"/>
    </source>
</evidence>
<dbReference type="InterPro" id="IPR000718">
    <property type="entry name" value="Peptidase_M13"/>
</dbReference>
<sequence length="538" mass="60686">MYTSCLTRKPAAKHAVKEFMIALGLQWLEQSESEANAFGVLLDLAYNWQAPLWFRAAVLPQDAYHPVRRVLISLNVEMIEWRASLEEMISTDEYRKYWSEKEGLKDSVIFQRYETTMTIFLSFLDRVSTPTDAPRQFSLGDSSNHINIATNLTVLLNERVKPSRNFSEEDLMIFEQASLLEGINAAFSMYGNQELLIHICWLFRDVYGPIADPSLLLLHGRSRNASQASLRYCAHVVEASYQLLVSALFTVSRLTLDQRQFISGLLTAIHHEGVELVRNVHWLEWRSKSMAIAKFEDMHTVLWPRDELLTNDGLSTIYRVFPDNASSFREYWLATRRAIRSYTAHDPEGSAEVLDAPGNIAAPLVSYVHALNAVLVSVAALATPLFNDSGTQAMQYGSLGYQYARQMVRALDGAGTSVDLFGNLVPRWLSEASAARYEKRVKCFGAVDSDIFPDVPALEVAYSAYRRASKKQAPKLFPKMTEAQVFFITVCLGMCQYQWGHSAGDCNKAMISFRPFAEAFQCDSGSSMRLAAKCGFFH</sequence>
<dbReference type="GO" id="GO:0016485">
    <property type="term" value="P:protein processing"/>
    <property type="evidence" value="ECO:0007669"/>
    <property type="project" value="TreeGrafter"/>
</dbReference>
<dbReference type="PANTHER" id="PTHR11733">
    <property type="entry name" value="ZINC METALLOPROTEASE FAMILY M13 NEPRILYSIN-RELATED"/>
    <property type="match status" value="1"/>
</dbReference>
<dbReference type="SUPFAM" id="SSF55486">
    <property type="entry name" value="Metalloproteases ('zincins'), catalytic domain"/>
    <property type="match status" value="1"/>
</dbReference>
<dbReference type="InterPro" id="IPR042089">
    <property type="entry name" value="Peptidase_M13_dom_2"/>
</dbReference>
<reference evidence="2 3" key="1">
    <citation type="journal article" date="2023" name="Arcadia Sci">
        <title>De novo assembly of a long-read Amblyomma americanum tick genome.</title>
        <authorList>
            <person name="Chou S."/>
            <person name="Poskanzer K.E."/>
            <person name="Rollins M."/>
            <person name="Thuy-Boun P.S."/>
        </authorList>
    </citation>
    <scope>NUCLEOTIDE SEQUENCE [LARGE SCALE GENOMIC DNA]</scope>
    <source>
        <strain evidence="2">F_SG_1</strain>
        <tissue evidence="2">Salivary glands</tissue>
    </source>
</reference>
<comment type="caution">
    <text evidence="2">The sequence shown here is derived from an EMBL/GenBank/DDBJ whole genome shotgun (WGS) entry which is preliminary data.</text>
</comment>
<dbReference type="GO" id="GO:0005886">
    <property type="term" value="C:plasma membrane"/>
    <property type="evidence" value="ECO:0007669"/>
    <property type="project" value="TreeGrafter"/>
</dbReference>
<dbReference type="GO" id="GO:0004222">
    <property type="term" value="F:metalloendopeptidase activity"/>
    <property type="evidence" value="ECO:0007669"/>
    <property type="project" value="InterPro"/>
</dbReference>
<dbReference type="EMBL" id="JARKHS020022137">
    <property type="protein sequence ID" value="KAK8769763.1"/>
    <property type="molecule type" value="Genomic_DNA"/>
</dbReference>
<dbReference type="Gene3D" id="3.40.390.10">
    <property type="entry name" value="Collagenase (Catalytic Domain)"/>
    <property type="match status" value="1"/>
</dbReference>
<organism evidence="2 3">
    <name type="scientific">Amblyomma americanum</name>
    <name type="common">Lone star tick</name>
    <dbReference type="NCBI Taxonomy" id="6943"/>
    <lineage>
        <taxon>Eukaryota</taxon>
        <taxon>Metazoa</taxon>
        <taxon>Ecdysozoa</taxon>
        <taxon>Arthropoda</taxon>
        <taxon>Chelicerata</taxon>
        <taxon>Arachnida</taxon>
        <taxon>Acari</taxon>
        <taxon>Parasitiformes</taxon>
        <taxon>Ixodida</taxon>
        <taxon>Ixodoidea</taxon>
        <taxon>Ixodidae</taxon>
        <taxon>Amblyomminae</taxon>
        <taxon>Amblyomma</taxon>
    </lineage>
</organism>
<feature type="domain" description="Peptidase M13 C-terminal" evidence="1">
    <location>
        <begin position="367"/>
        <end position="444"/>
    </location>
</feature>
<proteinExistence type="predicted"/>
<dbReference type="Gene3D" id="1.10.1380.10">
    <property type="entry name" value="Neutral endopeptidase , domain2"/>
    <property type="match status" value="1"/>
</dbReference>
<accession>A0AAQ4E505</accession>
<dbReference type="Proteomes" id="UP001321473">
    <property type="component" value="Unassembled WGS sequence"/>
</dbReference>
<evidence type="ECO:0000313" key="2">
    <source>
        <dbReference type="EMBL" id="KAK8769763.1"/>
    </source>
</evidence>
<evidence type="ECO:0000259" key="1">
    <source>
        <dbReference type="Pfam" id="PF01431"/>
    </source>
</evidence>
<dbReference type="InterPro" id="IPR018497">
    <property type="entry name" value="Peptidase_M13_C"/>
</dbReference>
<protein>
    <recommendedName>
        <fullName evidence="1">Peptidase M13 C-terminal domain-containing protein</fullName>
    </recommendedName>
</protein>
<dbReference type="Pfam" id="PF01431">
    <property type="entry name" value="Peptidase_M13"/>
    <property type="match status" value="2"/>
</dbReference>
<dbReference type="AlphaFoldDB" id="A0AAQ4E505"/>
<dbReference type="PROSITE" id="PS51885">
    <property type="entry name" value="NEPRILYSIN"/>
    <property type="match status" value="1"/>
</dbReference>
<dbReference type="PANTHER" id="PTHR11733:SF241">
    <property type="entry name" value="GH26575P-RELATED"/>
    <property type="match status" value="1"/>
</dbReference>
<keyword evidence="3" id="KW-1185">Reference proteome</keyword>
<gene>
    <name evidence="2" type="ORF">V5799_013772</name>
</gene>
<name>A0AAQ4E505_AMBAM</name>